<keyword evidence="3" id="KW-1185">Reference proteome</keyword>
<reference evidence="3" key="1">
    <citation type="submission" date="2018-09" db="EMBL/GenBank/DDBJ databases">
        <authorList>
            <person name="Livingstone P.G."/>
            <person name="Whitworth D.E."/>
        </authorList>
    </citation>
    <scope>NUCLEOTIDE SEQUENCE [LARGE SCALE GENOMIC DNA]</scope>
    <source>
        <strain evidence="3">CA054A</strain>
    </source>
</reference>
<dbReference type="EMBL" id="RAVZ01000005">
    <property type="protein sequence ID" value="RKG93694.1"/>
    <property type="molecule type" value="Genomic_DNA"/>
</dbReference>
<name>A0A3A8JN11_9BACT</name>
<evidence type="ECO:0000313" key="2">
    <source>
        <dbReference type="EMBL" id="RKG93694.1"/>
    </source>
</evidence>
<evidence type="ECO:0000256" key="1">
    <source>
        <dbReference type="SAM" id="MobiDB-lite"/>
    </source>
</evidence>
<comment type="caution">
    <text evidence="2">The sequence shown here is derived from an EMBL/GenBank/DDBJ whole genome shotgun (WGS) entry which is preliminary data.</text>
</comment>
<gene>
    <name evidence="2" type="ORF">D7V88_01795</name>
</gene>
<dbReference type="AlphaFoldDB" id="A0A3A8JN11"/>
<organism evidence="2 3">
    <name type="scientific">Corallococcus terminator</name>
    <dbReference type="NCBI Taxonomy" id="2316733"/>
    <lineage>
        <taxon>Bacteria</taxon>
        <taxon>Pseudomonadati</taxon>
        <taxon>Myxococcota</taxon>
        <taxon>Myxococcia</taxon>
        <taxon>Myxococcales</taxon>
        <taxon>Cystobacterineae</taxon>
        <taxon>Myxococcaceae</taxon>
        <taxon>Corallococcus</taxon>
    </lineage>
</organism>
<dbReference type="Proteomes" id="UP000268094">
    <property type="component" value="Unassembled WGS sequence"/>
</dbReference>
<proteinExistence type="predicted"/>
<sequence length="206" mass="23082">MAGFVQTGLRLARLFAAPHLVPGRGIHRSGFRAKGDPMDPSREVGEATREDVKQGSGEAAPRLGPEHQRLEVFVGEWKAEGVLGEASGPHAQAKATAVDRYEWLPGGFFLSCRGVMHFAEERLESTRIIGFDAERQRYRMHLFDNSGYARVYEGGEQDGVWKFAGAHERVTMSFANGDQRMDIHWEQSDDGTTWRPLCDLRATRVH</sequence>
<protein>
    <submittedName>
        <fullName evidence="2">DUF1579 domain-containing protein</fullName>
    </submittedName>
</protein>
<evidence type="ECO:0000313" key="3">
    <source>
        <dbReference type="Proteomes" id="UP000268094"/>
    </source>
</evidence>
<accession>A0A3A8JN11</accession>
<feature type="compositionally biased region" description="Basic and acidic residues" evidence="1">
    <location>
        <begin position="33"/>
        <end position="53"/>
    </location>
</feature>
<dbReference type="Pfam" id="PF07617">
    <property type="entry name" value="DUF1579"/>
    <property type="match status" value="1"/>
</dbReference>
<feature type="region of interest" description="Disordered" evidence="1">
    <location>
        <begin position="26"/>
        <end position="65"/>
    </location>
</feature>
<dbReference type="InterPro" id="IPR011473">
    <property type="entry name" value="DUF1579"/>
</dbReference>